<dbReference type="GO" id="GO:0003723">
    <property type="term" value="F:RNA binding"/>
    <property type="evidence" value="ECO:0007669"/>
    <property type="project" value="InterPro"/>
</dbReference>
<dbReference type="FunFam" id="1.25.40.10:FF:000158">
    <property type="entry name" value="pentatricopeptide repeat-containing protein At2g33680"/>
    <property type="match status" value="1"/>
</dbReference>
<evidence type="ECO:0000256" key="2">
    <source>
        <dbReference type="PROSITE-ProRule" id="PRU00708"/>
    </source>
</evidence>
<dbReference type="Pfam" id="PF01535">
    <property type="entry name" value="PPR"/>
    <property type="match status" value="7"/>
</dbReference>
<dbReference type="EMBL" id="JAINDJ010000008">
    <property type="protein sequence ID" value="KAG9440758.1"/>
    <property type="molecule type" value="Genomic_DNA"/>
</dbReference>
<dbReference type="AlphaFoldDB" id="A0AAV7DWR1"/>
<keyword evidence="4" id="KW-1185">Reference proteome</keyword>
<reference evidence="3 4" key="1">
    <citation type="submission" date="2021-07" db="EMBL/GenBank/DDBJ databases">
        <title>The Aristolochia fimbriata genome: insights into angiosperm evolution, floral development and chemical biosynthesis.</title>
        <authorList>
            <person name="Jiao Y."/>
        </authorList>
    </citation>
    <scope>NUCLEOTIDE SEQUENCE [LARGE SCALE GENOMIC DNA]</scope>
    <source>
        <strain evidence="3">IBCAS-2021</strain>
        <tissue evidence="3">Leaf</tissue>
    </source>
</reference>
<feature type="repeat" description="PPR" evidence="2">
    <location>
        <begin position="475"/>
        <end position="509"/>
    </location>
</feature>
<evidence type="ECO:0008006" key="5">
    <source>
        <dbReference type="Google" id="ProtNLM"/>
    </source>
</evidence>
<feature type="repeat" description="PPR" evidence="2">
    <location>
        <begin position="70"/>
        <end position="105"/>
    </location>
</feature>
<dbReference type="InterPro" id="IPR011990">
    <property type="entry name" value="TPR-like_helical_dom_sf"/>
</dbReference>
<dbReference type="GO" id="GO:0009451">
    <property type="term" value="P:RNA modification"/>
    <property type="evidence" value="ECO:0007669"/>
    <property type="project" value="InterPro"/>
</dbReference>
<proteinExistence type="predicted"/>
<dbReference type="FunFam" id="1.25.40.10:FF:000073">
    <property type="entry name" value="Pentatricopeptide repeat-containing protein chloroplastic"/>
    <property type="match status" value="1"/>
</dbReference>
<dbReference type="PROSITE" id="PS51375">
    <property type="entry name" value="PPR"/>
    <property type="match status" value="6"/>
</dbReference>
<sequence>MEAVRLVKLVQKCVSSKSLRKARQFHALLVTSTPVFDSLPFLGNNVLSMYAKLGSMDEARQVFDQMPQRNPVSYNALIAGYSRNACHAFLSFELLSAMAVENLRPNGSTFTSLLQACAYLEDEAEGAKLHGQVEKVGFSSDVRVQTSLFGMYSACENLDCANRVFDEMEEKDDVAWNSIIYGNVKHGRIEESLHIFCSMMRTGKVPTQFTFSIVLNACARLKDHFGGKIIHGQIVKSNISVDVPLQNSLLNLYSSSGDMETAFSVFKMIEKPDLVSWNSIMAGCSENGCVEEAMNLFVQLLDASTERPDQYTFAAVVSATGPLPAVNYGKPLHAQVAKAGFGGNIFVCSTLVGMYFRNEEMESARKLFDSVSGKDIILWTEMISGYLKLGEAETAINYFCEMQKQHKADSFALSSALSGAADLAALKQGEVIHCLAIKSGHNSDMCVSGSLVDMYSKNGSLEAANIIFSEVRNPDLKCWNSMLGGFCHHGKAEQAFQLFNHMLERGLKPDHVTFISLLSACSHCGLVGRGNFYWNYMRYMGLEPGVKHYSCMVSLLSRAGLLQEAEDLISSSGLGSKFPELWRNLLCSCVIHKELDLGERAAERVLFLLPEDSATHIMLSNLYAAAGRWDAVSDMRRKIRGLLTEKDPGLSWIQVFDQTLVFYAGYEPHLILDEAQAELQRLRGNLEECAVTEVLECL</sequence>
<feature type="repeat" description="PPR" evidence="2">
    <location>
        <begin position="172"/>
        <end position="206"/>
    </location>
</feature>
<dbReference type="PANTHER" id="PTHR47926:SF356">
    <property type="entry name" value="(WILD MALAYSIAN BANANA) HYPOTHETICAL PROTEIN"/>
    <property type="match status" value="1"/>
</dbReference>
<dbReference type="Pfam" id="PF13041">
    <property type="entry name" value="PPR_2"/>
    <property type="match status" value="2"/>
</dbReference>
<name>A0AAV7DWR1_ARIFI</name>
<keyword evidence="1" id="KW-0677">Repeat</keyword>
<comment type="caution">
    <text evidence="3">The sequence shown here is derived from an EMBL/GenBank/DDBJ whole genome shotgun (WGS) entry which is preliminary data.</text>
</comment>
<feature type="repeat" description="PPR" evidence="2">
    <location>
        <begin position="375"/>
        <end position="405"/>
    </location>
</feature>
<accession>A0AAV7DWR1</accession>
<dbReference type="Pfam" id="PF20431">
    <property type="entry name" value="E_motif"/>
    <property type="match status" value="1"/>
</dbReference>
<evidence type="ECO:0000256" key="1">
    <source>
        <dbReference type="ARBA" id="ARBA00022737"/>
    </source>
</evidence>
<dbReference type="Gene3D" id="1.25.40.10">
    <property type="entry name" value="Tetratricopeptide repeat domain"/>
    <property type="match status" value="5"/>
</dbReference>
<dbReference type="InterPro" id="IPR046960">
    <property type="entry name" value="PPR_At4g14850-like_plant"/>
</dbReference>
<dbReference type="InterPro" id="IPR046848">
    <property type="entry name" value="E_motif"/>
</dbReference>
<dbReference type="PANTHER" id="PTHR47926">
    <property type="entry name" value="PENTATRICOPEPTIDE REPEAT-CONTAINING PROTEIN"/>
    <property type="match status" value="1"/>
</dbReference>
<dbReference type="GO" id="GO:0099402">
    <property type="term" value="P:plant organ development"/>
    <property type="evidence" value="ECO:0007669"/>
    <property type="project" value="UniProtKB-ARBA"/>
</dbReference>
<feature type="repeat" description="PPR" evidence="2">
    <location>
        <begin position="273"/>
        <end position="307"/>
    </location>
</feature>
<evidence type="ECO:0000313" key="4">
    <source>
        <dbReference type="Proteomes" id="UP000825729"/>
    </source>
</evidence>
<dbReference type="Proteomes" id="UP000825729">
    <property type="component" value="Unassembled WGS sequence"/>
</dbReference>
<dbReference type="NCBIfam" id="TIGR00756">
    <property type="entry name" value="PPR"/>
    <property type="match status" value="5"/>
</dbReference>
<evidence type="ECO:0000313" key="3">
    <source>
        <dbReference type="EMBL" id="KAG9440758.1"/>
    </source>
</evidence>
<gene>
    <name evidence="3" type="ORF">H6P81_020923</name>
</gene>
<dbReference type="InterPro" id="IPR002885">
    <property type="entry name" value="PPR_rpt"/>
</dbReference>
<organism evidence="3 4">
    <name type="scientific">Aristolochia fimbriata</name>
    <name type="common">White veined hardy Dutchman's pipe vine</name>
    <dbReference type="NCBI Taxonomy" id="158543"/>
    <lineage>
        <taxon>Eukaryota</taxon>
        <taxon>Viridiplantae</taxon>
        <taxon>Streptophyta</taxon>
        <taxon>Embryophyta</taxon>
        <taxon>Tracheophyta</taxon>
        <taxon>Spermatophyta</taxon>
        <taxon>Magnoliopsida</taxon>
        <taxon>Magnoliidae</taxon>
        <taxon>Piperales</taxon>
        <taxon>Aristolochiaceae</taxon>
        <taxon>Aristolochia</taxon>
    </lineage>
</organism>
<protein>
    <recommendedName>
        <fullName evidence="5">Pentatricopeptide repeat-containing protein</fullName>
    </recommendedName>
</protein>
<feature type="repeat" description="PPR" evidence="2">
    <location>
        <begin position="510"/>
        <end position="544"/>
    </location>
</feature>
<dbReference type="SUPFAM" id="SSF48452">
    <property type="entry name" value="TPR-like"/>
    <property type="match status" value="1"/>
</dbReference>
<dbReference type="FunFam" id="1.25.40.10:FF:000694">
    <property type="entry name" value="Pentatricopeptide repeat-containing protein At3g50420"/>
    <property type="match status" value="1"/>
</dbReference>